<feature type="compositionally biased region" description="Basic and acidic residues" evidence="1">
    <location>
        <begin position="30"/>
        <end position="52"/>
    </location>
</feature>
<keyword evidence="2" id="KW-0472">Membrane</keyword>
<evidence type="ECO:0000313" key="3">
    <source>
        <dbReference type="EMBL" id="EKC26933.1"/>
    </source>
</evidence>
<keyword evidence="2" id="KW-1133">Transmembrane helix</keyword>
<keyword evidence="2" id="KW-0812">Transmembrane</keyword>
<gene>
    <name evidence="3" type="ORF">CGI_10019851</name>
</gene>
<name>K1PZ65_MAGGI</name>
<sequence>MDRVKQSSTHHQPSYSSFDPYFALMGDDATDIKNLEPSIDPRFKETQEEGDGKPSMLRKSLSPPTSTITAPTPRVTSEKGGLTSLTSPIKGEVGTSTQTTSTNKNPMKRKFCQSTLDTATPLKRGFVETMTGPMETQNKENDFVETFRLESNAIAINTERTQYMLLSNEELKSCSNPLMGFCFARSPVYKTSVSRLCVTALFLQEVQKVRKYCKVIVQLKSVLPRATYLNNGHWVVSTSEKLHFVKLCGEGKNTLATDVVVRPPIQIVTLDQSCSAVTSAMTLPPHYHQESKYNATNLLTTFMQSYNVSAIQLWKPVHSNFDNLNNISIPEKLNDLEMVSMDKLVEELKLVNSVPPLFDFWGLPTWAYVLMGVASAIIIIVIIFVYCKIKRRWSGKLWRKQGRGSDKGENGEGFPLVMINSSGDVDAGRGSKPSAPVVTSVYSTGTDDPDAIRKMYPTIIGEYERTKGDN</sequence>
<reference evidence="3" key="1">
    <citation type="journal article" date="2012" name="Nature">
        <title>The oyster genome reveals stress adaptation and complexity of shell formation.</title>
        <authorList>
            <person name="Zhang G."/>
            <person name="Fang X."/>
            <person name="Guo X."/>
            <person name="Li L."/>
            <person name="Luo R."/>
            <person name="Xu F."/>
            <person name="Yang P."/>
            <person name="Zhang L."/>
            <person name="Wang X."/>
            <person name="Qi H."/>
            <person name="Xiong Z."/>
            <person name="Que H."/>
            <person name="Xie Y."/>
            <person name="Holland P.W."/>
            <person name="Paps J."/>
            <person name="Zhu Y."/>
            <person name="Wu F."/>
            <person name="Chen Y."/>
            <person name="Wang J."/>
            <person name="Peng C."/>
            <person name="Meng J."/>
            <person name="Yang L."/>
            <person name="Liu J."/>
            <person name="Wen B."/>
            <person name="Zhang N."/>
            <person name="Huang Z."/>
            <person name="Zhu Q."/>
            <person name="Feng Y."/>
            <person name="Mount A."/>
            <person name="Hedgecock D."/>
            <person name="Xu Z."/>
            <person name="Liu Y."/>
            <person name="Domazet-Loso T."/>
            <person name="Du Y."/>
            <person name="Sun X."/>
            <person name="Zhang S."/>
            <person name="Liu B."/>
            <person name="Cheng P."/>
            <person name="Jiang X."/>
            <person name="Li J."/>
            <person name="Fan D."/>
            <person name="Wang W."/>
            <person name="Fu W."/>
            <person name="Wang T."/>
            <person name="Wang B."/>
            <person name="Zhang J."/>
            <person name="Peng Z."/>
            <person name="Li Y."/>
            <person name="Li N."/>
            <person name="Wang J."/>
            <person name="Chen M."/>
            <person name="He Y."/>
            <person name="Tan F."/>
            <person name="Song X."/>
            <person name="Zheng Q."/>
            <person name="Huang R."/>
            <person name="Yang H."/>
            <person name="Du X."/>
            <person name="Chen L."/>
            <person name="Yang M."/>
            <person name="Gaffney P.M."/>
            <person name="Wang S."/>
            <person name="Luo L."/>
            <person name="She Z."/>
            <person name="Ming Y."/>
            <person name="Huang W."/>
            <person name="Zhang S."/>
            <person name="Huang B."/>
            <person name="Zhang Y."/>
            <person name="Qu T."/>
            <person name="Ni P."/>
            <person name="Miao G."/>
            <person name="Wang J."/>
            <person name="Wang Q."/>
            <person name="Steinberg C.E."/>
            <person name="Wang H."/>
            <person name="Li N."/>
            <person name="Qian L."/>
            <person name="Zhang G."/>
            <person name="Li Y."/>
            <person name="Yang H."/>
            <person name="Liu X."/>
            <person name="Wang J."/>
            <person name="Yin Y."/>
            <person name="Wang J."/>
        </authorList>
    </citation>
    <scope>NUCLEOTIDE SEQUENCE [LARGE SCALE GENOMIC DNA]</scope>
    <source>
        <strain evidence="3">05x7-T-G4-1.051#20</strain>
    </source>
</reference>
<feature type="compositionally biased region" description="Polar residues" evidence="1">
    <location>
        <begin position="1"/>
        <end position="17"/>
    </location>
</feature>
<dbReference type="AlphaFoldDB" id="K1PZ65"/>
<dbReference type="HOGENOM" id="CLU_581732_0_0_1"/>
<proteinExistence type="predicted"/>
<organism evidence="3">
    <name type="scientific">Magallana gigas</name>
    <name type="common">Pacific oyster</name>
    <name type="synonym">Crassostrea gigas</name>
    <dbReference type="NCBI Taxonomy" id="29159"/>
    <lineage>
        <taxon>Eukaryota</taxon>
        <taxon>Metazoa</taxon>
        <taxon>Spiralia</taxon>
        <taxon>Lophotrochozoa</taxon>
        <taxon>Mollusca</taxon>
        <taxon>Bivalvia</taxon>
        <taxon>Autobranchia</taxon>
        <taxon>Pteriomorphia</taxon>
        <taxon>Ostreida</taxon>
        <taxon>Ostreoidea</taxon>
        <taxon>Ostreidae</taxon>
        <taxon>Magallana</taxon>
    </lineage>
</organism>
<evidence type="ECO:0000256" key="2">
    <source>
        <dbReference type="SAM" id="Phobius"/>
    </source>
</evidence>
<accession>K1PZ65</accession>
<dbReference type="EMBL" id="JH816673">
    <property type="protein sequence ID" value="EKC26933.1"/>
    <property type="molecule type" value="Genomic_DNA"/>
</dbReference>
<protein>
    <submittedName>
        <fullName evidence="3">Uncharacterized protein</fullName>
    </submittedName>
</protein>
<evidence type="ECO:0000256" key="1">
    <source>
        <dbReference type="SAM" id="MobiDB-lite"/>
    </source>
</evidence>
<feature type="transmembrane region" description="Helical" evidence="2">
    <location>
        <begin position="366"/>
        <end position="387"/>
    </location>
</feature>
<feature type="region of interest" description="Disordered" evidence="1">
    <location>
        <begin position="1"/>
        <end position="109"/>
    </location>
</feature>
<feature type="compositionally biased region" description="Low complexity" evidence="1">
    <location>
        <begin position="60"/>
        <end position="73"/>
    </location>
</feature>
<dbReference type="InParanoid" id="K1PZ65"/>
<feature type="compositionally biased region" description="Polar residues" evidence="1">
    <location>
        <begin position="94"/>
        <end position="105"/>
    </location>
</feature>